<dbReference type="Gene3D" id="3.10.450.50">
    <property type="match status" value="1"/>
</dbReference>
<protein>
    <submittedName>
        <fullName evidence="2">Nuclear transport factor 2 family protein</fullName>
    </submittedName>
</protein>
<evidence type="ECO:0000259" key="1">
    <source>
        <dbReference type="Pfam" id="PF13577"/>
    </source>
</evidence>
<dbReference type="InterPro" id="IPR032710">
    <property type="entry name" value="NTF2-like_dom_sf"/>
</dbReference>
<dbReference type="InterPro" id="IPR037401">
    <property type="entry name" value="SnoaL-like"/>
</dbReference>
<organism evidence="2 3">
    <name type="scientific">Herbaspirillum rhizosphaerae</name>
    <dbReference type="NCBI Taxonomy" id="346179"/>
    <lineage>
        <taxon>Bacteria</taxon>
        <taxon>Pseudomonadati</taxon>
        <taxon>Pseudomonadota</taxon>
        <taxon>Betaproteobacteria</taxon>
        <taxon>Burkholderiales</taxon>
        <taxon>Oxalobacteraceae</taxon>
        <taxon>Herbaspirillum</taxon>
    </lineage>
</organism>
<dbReference type="CDD" id="cd00531">
    <property type="entry name" value="NTF2_like"/>
    <property type="match status" value="1"/>
</dbReference>
<evidence type="ECO:0000313" key="3">
    <source>
        <dbReference type="Proteomes" id="UP001629214"/>
    </source>
</evidence>
<proteinExistence type="predicted"/>
<gene>
    <name evidence="2" type="ORF">PQR63_13960</name>
</gene>
<dbReference type="SUPFAM" id="SSF54427">
    <property type="entry name" value="NTF2-like"/>
    <property type="match status" value="1"/>
</dbReference>
<keyword evidence="3" id="KW-1185">Reference proteome</keyword>
<dbReference type="EMBL" id="JAQQFR010000008">
    <property type="protein sequence ID" value="MFL9879498.1"/>
    <property type="molecule type" value="Genomic_DNA"/>
</dbReference>
<evidence type="ECO:0000313" key="2">
    <source>
        <dbReference type="EMBL" id="MFL9879498.1"/>
    </source>
</evidence>
<feature type="domain" description="SnoaL-like" evidence="1">
    <location>
        <begin position="13"/>
        <end position="140"/>
    </location>
</feature>
<name>A0ABW8ZAW2_9BURK</name>
<sequence length="145" mass="16452">MSFDALQHVLIGQECERLIHRYAYLNDERDFDALIELFTDDAILYRPSAPATPLVGREAILASFRSRPADVRTFHLCTDVIVDVEDREHAVARSRIVLLSGARSDLETGIVDVVSKPPAPGTFQDRLRLTAHGWKFSERRGSFWI</sequence>
<comment type="caution">
    <text evidence="2">The sequence shown here is derived from an EMBL/GenBank/DDBJ whole genome shotgun (WGS) entry which is preliminary data.</text>
</comment>
<dbReference type="Pfam" id="PF13577">
    <property type="entry name" value="SnoaL_4"/>
    <property type="match status" value="1"/>
</dbReference>
<accession>A0ABW8ZAW2</accession>
<dbReference type="RefSeq" id="WP_408168505.1">
    <property type="nucleotide sequence ID" value="NZ_JAQQFR010000008.1"/>
</dbReference>
<reference evidence="2 3" key="1">
    <citation type="journal article" date="2024" name="Chem. Sci.">
        <title>Discovery of megapolipeptins by genome mining of a Burkholderiales bacteria collection.</title>
        <authorList>
            <person name="Paulo B.S."/>
            <person name="Recchia M.J.J."/>
            <person name="Lee S."/>
            <person name="Fergusson C.H."/>
            <person name="Romanowski S.B."/>
            <person name="Hernandez A."/>
            <person name="Krull N."/>
            <person name="Liu D.Y."/>
            <person name="Cavanagh H."/>
            <person name="Bos A."/>
            <person name="Gray C.A."/>
            <person name="Murphy B.T."/>
            <person name="Linington R.G."/>
            <person name="Eustaquio A.S."/>
        </authorList>
    </citation>
    <scope>NUCLEOTIDE SEQUENCE [LARGE SCALE GENOMIC DNA]</scope>
    <source>
        <strain evidence="2 3">RL21-008-BIB-B</strain>
    </source>
</reference>
<dbReference type="Proteomes" id="UP001629214">
    <property type="component" value="Unassembled WGS sequence"/>
</dbReference>